<gene>
    <name evidence="6" type="primary">20196834</name>
    <name evidence="5" type="ORF">HELRODRAFT_146610</name>
</gene>
<dbReference type="STRING" id="6412.T1EJT4"/>
<keyword evidence="2 4" id="KW-0175">Coiled coil</keyword>
<reference evidence="7" key="1">
    <citation type="submission" date="2012-12" db="EMBL/GenBank/DDBJ databases">
        <authorList>
            <person name="Hellsten U."/>
            <person name="Grimwood J."/>
            <person name="Chapman J.A."/>
            <person name="Shapiro H."/>
            <person name="Aerts A."/>
            <person name="Otillar R.P."/>
            <person name="Terry A.Y."/>
            <person name="Boore J.L."/>
            <person name="Simakov O."/>
            <person name="Marletaz F."/>
            <person name="Cho S.-J."/>
            <person name="Edsinger-Gonzales E."/>
            <person name="Havlak P."/>
            <person name="Kuo D.-H."/>
            <person name="Larsson T."/>
            <person name="Lv J."/>
            <person name="Arendt D."/>
            <person name="Savage R."/>
            <person name="Osoegawa K."/>
            <person name="de Jong P."/>
            <person name="Lindberg D.R."/>
            <person name="Seaver E.C."/>
            <person name="Weisblat D.A."/>
            <person name="Putnam N.H."/>
            <person name="Grigoriev I.V."/>
            <person name="Rokhsar D.S."/>
        </authorList>
    </citation>
    <scope>NUCLEOTIDE SEQUENCE</scope>
</reference>
<accession>T1EJT4</accession>
<evidence type="ECO:0000313" key="7">
    <source>
        <dbReference type="Proteomes" id="UP000015101"/>
    </source>
</evidence>
<dbReference type="InterPro" id="IPR028119">
    <property type="entry name" value="Snapin/Pallidin/Snn1"/>
</dbReference>
<name>T1EJT4_HELRO</name>
<evidence type="ECO:0000313" key="6">
    <source>
        <dbReference type="EnsemblMetazoa" id="HelroP146610"/>
    </source>
</evidence>
<dbReference type="InterPro" id="IPR017246">
    <property type="entry name" value="Snapin"/>
</dbReference>
<dbReference type="GO" id="GO:0030141">
    <property type="term" value="C:secretory granule"/>
    <property type="evidence" value="ECO:0000318"/>
    <property type="project" value="GO_Central"/>
</dbReference>
<sequence>EIFADGLLELFKPAVGQLDERVLAVRQSQMELRHSIETLADDLKKIAELQNSKMELEPYLKKLTNARRRVMLANNILQNAQDRLNRLQTHVNKELAKKKALLD</sequence>
<dbReference type="Pfam" id="PF14712">
    <property type="entry name" value="Snapin_Pallidin"/>
    <property type="match status" value="1"/>
</dbReference>
<evidence type="ECO:0000256" key="1">
    <source>
        <dbReference type="ARBA" id="ARBA00006111"/>
    </source>
</evidence>
<dbReference type="PANTHER" id="PTHR31305:SF2">
    <property type="entry name" value="SNARE-ASSOCIATED PROTEIN SNAPIN"/>
    <property type="match status" value="1"/>
</dbReference>
<dbReference type="InParanoid" id="T1EJT4"/>
<dbReference type="EMBL" id="AMQM01007535">
    <property type="status" value="NOT_ANNOTATED_CDS"/>
    <property type="molecule type" value="Genomic_DNA"/>
</dbReference>
<dbReference type="GO" id="GO:0048489">
    <property type="term" value="P:synaptic vesicle transport"/>
    <property type="evidence" value="ECO:0000318"/>
    <property type="project" value="GO_Central"/>
</dbReference>
<dbReference type="Proteomes" id="UP000015101">
    <property type="component" value="Unassembled WGS sequence"/>
</dbReference>
<evidence type="ECO:0000313" key="5">
    <source>
        <dbReference type="EMBL" id="ESN92442.1"/>
    </source>
</evidence>
<dbReference type="FunCoup" id="T1EJT4">
    <property type="interactions" value="147"/>
</dbReference>
<dbReference type="GeneID" id="20196834"/>
<dbReference type="OrthoDB" id="5399166at2759"/>
<dbReference type="GO" id="GO:0032418">
    <property type="term" value="P:lysosome localization"/>
    <property type="evidence" value="ECO:0000318"/>
    <property type="project" value="GO_Central"/>
</dbReference>
<dbReference type="GO" id="GO:0008333">
    <property type="term" value="P:endosome to lysosome transport"/>
    <property type="evidence" value="ECO:0000318"/>
    <property type="project" value="GO_Central"/>
</dbReference>
<dbReference type="GO" id="GO:0000149">
    <property type="term" value="F:SNARE binding"/>
    <property type="evidence" value="ECO:0000318"/>
    <property type="project" value="GO_Central"/>
</dbReference>
<reference evidence="6" key="3">
    <citation type="submission" date="2015-06" db="UniProtKB">
        <authorList>
            <consortium name="EnsemblMetazoa"/>
        </authorList>
    </citation>
    <scope>IDENTIFICATION</scope>
</reference>
<dbReference type="CTD" id="20196834"/>
<reference evidence="5 7" key="2">
    <citation type="journal article" date="2013" name="Nature">
        <title>Insights into bilaterian evolution from three spiralian genomes.</title>
        <authorList>
            <person name="Simakov O."/>
            <person name="Marletaz F."/>
            <person name="Cho S.J."/>
            <person name="Edsinger-Gonzales E."/>
            <person name="Havlak P."/>
            <person name="Hellsten U."/>
            <person name="Kuo D.H."/>
            <person name="Larsson T."/>
            <person name="Lv J."/>
            <person name="Arendt D."/>
            <person name="Savage R."/>
            <person name="Osoegawa K."/>
            <person name="de Jong P."/>
            <person name="Grimwood J."/>
            <person name="Chapman J.A."/>
            <person name="Shapiro H."/>
            <person name="Aerts A."/>
            <person name="Otillar R.P."/>
            <person name="Terry A.Y."/>
            <person name="Boore J.L."/>
            <person name="Grigoriev I.V."/>
            <person name="Lindberg D.R."/>
            <person name="Seaver E.C."/>
            <person name="Weisblat D.A."/>
            <person name="Putnam N.H."/>
            <person name="Rokhsar D.S."/>
        </authorList>
    </citation>
    <scope>NUCLEOTIDE SEQUENCE</scope>
</reference>
<dbReference type="OMA" id="LNMHIRE"/>
<dbReference type="GO" id="GO:0008021">
    <property type="term" value="C:synaptic vesicle"/>
    <property type="evidence" value="ECO:0000318"/>
    <property type="project" value="GO_Central"/>
</dbReference>
<dbReference type="PANTHER" id="PTHR31305">
    <property type="entry name" value="SNARE-ASSOCIATED PROTEIN SNAPIN"/>
    <property type="match status" value="1"/>
</dbReference>
<keyword evidence="7" id="KW-1185">Reference proteome</keyword>
<feature type="coiled-coil region" evidence="4">
    <location>
        <begin position="63"/>
        <end position="97"/>
    </location>
</feature>
<dbReference type="GO" id="GO:0031083">
    <property type="term" value="C:BLOC-1 complex"/>
    <property type="evidence" value="ECO:0000318"/>
    <property type="project" value="GO_Central"/>
</dbReference>
<dbReference type="HOGENOM" id="CLU_124640_1_0_1"/>
<dbReference type="GO" id="GO:0006886">
    <property type="term" value="P:intracellular protein transport"/>
    <property type="evidence" value="ECO:0007669"/>
    <property type="project" value="InterPro"/>
</dbReference>
<dbReference type="RefSeq" id="XP_009029378.1">
    <property type="nucleotide sequence ID" value="XM_009031130.1"/>
</dbReference>
<dbReference type="EMBL" id="KB097640">
    <property type="protein sequence ID" value="ESN92442.1"/>
    <property type="molecule type" value="Genomic_DNA"/>
</dbReference>
<protein>
    <recommendedName>
        <fullName evidence="3">Biogenesis of lysosome-related organelles complex 1 subunit 7</fullName>
    </recommendedName>
</protein>
<dbReference type="EnsemblMetazoa" id="HelroT146610">
    <property type="protein sequence ID" value="HelroP146610"/>
    <property type="gene ID" value="HelroG146610"/>
</dbReference>
<evidence type="ECO:0000256" key="3">
    <source>
        <dbReference type="ARBA" id="ARBA00033330"/>
    </source>
</evidence>
<dbReference type="eggNOG" id="ENOG502S07W">
    <property type="taxonomic scope" value="Eukaryota"/>
</dbReference>
<dbReference type="AlphaFoldDB" id="T1EJT4"/>
<dbReference type="GO" id="GO:0016079">
    <property type="term" value="P:synaptic vesicle exocytosis"/>
    <property type="evidence" value="ECO:0000318"/>
    <property type="project" value="GO_Central"/>
</dbReference>
<evidence type="ECO:0000256" key="2">
    <source>
        <dbReference type="ARBA" id="ARBA00023054"/>
    </source>
</evidence>
<organism evidence="6 7">
    <name type="scientific">Helobdella robusta</name>
    <name type="common">Californian leech</name>
    <dbReference type="NCBI Taxonomy" id="6412"/>
    <lineage>
        <taxon>Eukaryota</taxon>
        <taxon>Metazoa</taxon>
        <taxon>Spiralia</taxon>
        <taxon>Lophotrochozoa</taxon>
        <taxon>Annelida</taxon>
        <taxon>Clitellata</taxon>
        <taxon>Hirudinea</taxon>
        <taxon>Rhynchobdellida</taxon>
        <taxon>Glossiphoniidae</taxon>
        <taxon>Helobdella</taxon>
    </lineage>
</organism>
<comment type="similarity">
    <text evidence="1">Belongs to the SNAPIN family.</text>
</comment>
<dbReference type="GO" id="GO:0007040">
    <property type="term" value="P:lysosome organization"/>
    <property type="evidence" value="ECO:0000318"/>
    <property type="project" value="GO_Central"/>
</dbReference>
<proteinExistence type="inferred from homology"/>
<evidence type="ECO:0000256" key="4">
    <source>
        <dbReference type="SAM" id="Coils"/>
    </source>
</evidence>
<dbReference type="KEGG" id="hro:HELRODRAFT_146610"/>